<feature type="region of interest" description="Disordered" evidence="1">
    <location>
        <begin position="1"/>
        <end position="47"/>
    </location>
</feature>
<dbReference type="InterPro" id="IPR046862">
    <property type="entry name" value="Rhomboid_2"/>
</dbReference>
<proteinExistence type="predicted"/>
<evidence type="ECO:0008006" key="5">
    <source>
        <dbReference type="Google" id="ProtNLM"/>
    </source>
</evidence>
<evidence type="ECO:0000256" key="2">
    <source>
        <dbReference type="SAM" id="Phobius"/>
    </source>
</evidence>
<gene>
    <name evidence="3" type="ORF">OHB35_18940</name>
</gene>
<dbReference type="Proteomes" id="UP001340816">
    <property type="component" value="Chromosome"/>
</dbReference>
<dbReference type="RefSeq" id="WP_326759472.1">
    <property type="nucleotide sequence ID" value="NZ_CP109135.1"/>
</dbReference>
<evidence type="ECO:0000313" key="3">
    <source>
        <dbReference type="EMBL" id="WSD15152.1"/>
    </source>
</evidence>
<accession>A0ABZ1HC56</accession>
<feature type="transmembrane region" description="Helical" evidence="2">
    <location>
        <begin position="275"/>
        <end position="291"/>
    </location>
</feature>
<sequence length="313" mass="32522">MKRPVTSGAETTNPTAPSAPAAPSTPFSVTGSAADPAAAPAPGLDGIPRQRPLAVSVEGVYVAVAESVPAAAERAPASAAAGSVPPRPLPARLRSVRPWRLFPTPTGTPFTFGYAVVLAVTSVVAEYADPDLVDRVLQASSTDVAHLAQSPVRVLVASALWIAGGLTSAYVIAFLLVLTALERRIGGWRTAGVFLLGHGLATLATEIPVGLSVLAGHLPESSLHRYDYGISFGVAASVGALAGLLRPWLRWTVLAVFGWMVVGDLIAFTDPMTNWGHTMALAIGVATWPLLRRVSSRTTTGTRETPRTARACP</sequence>
<feature type="compositionally biased region" description="Low complexity" evidence="1">
    <location>
        <begin position="9"/>
        <end position="42"/>
    </location>
</feature>
<name>A0ABZ1HC56_STRPH</name>
<dbReference type="Pfam" id="PF20401">
    <property type="entry name" value="Rhomboid_2"/>
    <property type="match status" value="1"/>
</dbReference>
<keyword evidence="2" id="KW-1133">Transmembrane helix</keyword>
<protein>
    <recommendedName>
        <fullName evidence="5">Integral membrane protein</fullName>
    </recommendedName>
</protein>
<feature type="transmembrane region" description="Helical" evidence="2">
    <location>
        <begin position="159"/>
        <end position="181"/>
    </location>
</feature>
<reference evidence="3 4" key="1">
    <citation type="submission" date="2022-10" db="EMBL/GenBank/DDBJ databases">
        <title>The complete genomes of actinobacterial strains from the NBC collection.</title>
        <authorList>
            <person name="Joergensen T.S."/>
            <person name="Alvarez Arevalo M."/>
            <person name="Sterndorff E.B."/>
            <person name="Faurdal D."/>
            <person name="Vuksanovic O."/>
            <person name="Mourched A.-S."/>
            <person name="Charusanti P."/>
            <person name="Shaw S."/>
            <person name="Blin K."/>
            <person name="Weber T."/>
        </authorList>
    </citation>
    <scope>NUCLEOTIDE SEQUENCE [LARGE SCALE GENOMIC DNA]</scope>
    <source>
        <strain evidence="3 4">NBC 01752</strain>
    </source>
</reference>
<dbReference type="EMBL" id="CP109135">
    <property type="protein sequence ID" value="WSD15152.1"/>
    <property type="molecule type" value="Genomic_DNA"/>
</dbReference>
<feature type="transmembrane region" description="Helical" evidence="2">
    <location>
        <begin position="193"/>
        <end position="216"/>
    </location>
</feature>
<evidence type="ECO:0000256" key="1">
    <source>
        <dbReference type="SAM" id="MobiDB-lite"/>
    </source>
</evidence>
<feature type="transmembrane region" description="Helical" evidence="2">
    <location>
        <begin position="228"/>
        <end position="245"/>
    </location>
</feature>
<evidence type="ECO:0000313" key="4">
    <source>
        <dbReference type="Proteomes" id="UP001340816"/>
    </source>
</evidence>
<organism evidence="3 4">
    <name type="scientific">Streptomyces phaeochromogenes</name>
    <dbReference type="NCBI Taxonomy" id="1923"/>
    <lineage>
        <taxon>Bacteria</taxon>
        <taxon>Bacillati</taxon>
        <taxon>Actinomycetota</taxon>
        <taxon>Actinomycetes</taxon>
        <taxon>Kitasatosporales</taxon>
        <taxon>Streptomycetaceae</taxon>
        <taxon>Streptomyces</taxon>
        <taxon>Streptomyces phaeochromogenes group</taxon>
    </lineage>
</organism>
<keyword evidence="4" id="KW-1185">Reference proteome</keyword>
<feature type="transmembrane region" description="Helical" evidence="2">
    <location>
        <begin position="252"/>
        <end position="269"/>
    </location>
</feature>
<keyword evidence="2" id="KW-0812">Transmembrane</keyword>
<keyword evidence="2" id="KW-0472">Membrane</keyword>